<reference evidence="2" key="1">
    <citation type="journal article" date="2019" name="bioRxiv">
        <title>The Genome of the Zebra Mussel, Dreissena polymorpha: A Resource for Invasive Species Research.</title>
        <authorList>
            <person name="McCartney M.A."/>
            <person name="Auch B."/>
            <person name="Kono T."/>
            <person name="Mallez S."/>
            <person name="Zhang Y."/>
            <person name="Obille A."/>
            <person name="Becker A."/>
            <person name="Abrahante J.E."/>
            <person name="Garbe J."/>
            <person name="Badalamenti J.P."/>
            <person name="Herman A."/>
            <person name="Mangelson H."/>
            <person name="Liachko I."/>
            <person name="Sullivan S."/>
            <person name="Sone E.D."/>
            <person name="Koren S."/>
            <person name="Silverstein K.A.T."/>
            <person name="Beckman K.B."/>
            <person name="Gohl D.M."/>
        </authorList>
    </citation>
    <scope>NUCLEOTIDE SEQUENCE</scope>
    <source>
        <strain evidence="2">Duluth1</strain>
        <tissue evidence="2">Whole animal</tissue>
    </source>
</reference>
<evidence type="ECO:0000313" key="2">
    <source>
        <dbReference type="EMBL" id="KAH3786679.1"/>
    </source>
</evidence>
<sequence>MNPRRHATRTKPGTPKPQARHGQKACSLAAATDDKVPWLKRTIASLPPPSSLPSDSRTLQERP</sequence>
<organism evidence="2 3">
    <name type="scientific">Dreissena polymorpha</name>
    <name type="common">Zebra mussel</name>
    <name type="synonym">Mytilus polymorpha</name>
    <dbReference type="NCBI Taxonomy" id="45954"/>
    <lineage>
        <taxon>Eukaryota</taxon>
        <taxon>Metazoa</taxon>
        <taxon>Spiralia</taxon>
        <taxon>Lophotrochozoa</taxon>
        <taxon>Mollusca</taxon>
        <taxon>Bivalvia</taxon>
        <taxon>Autobranchia</taxon>
        <taxon>Heteroconchia</taxon>
        <taxon>Euheterodonta</taxon>
        <taxon>Imparidentia</taxon>
        <taxon>Neoheterodontei</taxon>
        <taxon>Myida</taxon>
        <taxon>Dreissenoidea</taxon>
        <taxon>Dreissenidae</taxon>
        <taxon>Dreissena</taxon>
    </lineage>
</organism>
<reference evidence="2" key="2">
    <citation type="submission" date="2020-11" db="EMBL/GenBank/DDBJ databases">
        <authorList>
            <person name="McCartney M.A."/>
            <person name="Auch B."/>
            <person name="Kono T."/>
            <person name="Mallez S."/>
            <person name="Becker A."/>
            <person name="Gohl D.M."/>
            <person name="Silverstein K.A.T."/>
            <person name="Koren S."/>
            <person name="Bechman K.B."/>
            <person name="Herman A."/>
            <person name="Abrahante J.E."/>
            <person name="Garbe J."/>
        </authorList>
    </citation>
    <scope>NUCLEOTIDE SEQUENCE</scope>
    <source>
        <strain evidence="2">Duluth1</strain>
        <tissue evidence="2">Whole animal</tissue>
    </source>
</reference>
<name>A0A9D4IVR8_DREPO</name>
<feature type="region of interest" description="Disordered" evidence="1">
    <location>
        <begin position="1"/>
        <end position="27"/>
    </location>
</feature>
<dbReference type="AlphaFoldDB" id="A0A9D4IVR8"/>
<evidence type="ECO:0000256" key="1">
    <source>
        <dbReference type="SAM" id="MobiDB-lite"/>
    </source>
</evidence>
<comment type="caution">
    <text evidence="2">The sequence shown here is derived from an EMBL/GenBank/DDBJ whole genome shotgun (WGS) entry which is preliminary data.</text>
</comment>
<keyword evidence="3" id="KW-1185">Reference proteome</keyword>
<dbReference type="EMBL" id="JAIWYP010000008">
    <property type="protein sequence ID" value="KAH3786679.1"/>
    <property type="molecule type" value="Genomic_DNA"/>
</dbReference>
<gene>
    <name evidence="2" type="ORF">DPMN_164787</name>
</gene>
<feature type="region of interest" description="Disordered" evidence="1">
    <location>
        <begin position="43"/>
        <end position="63"/>
    </location>
</feature>
<protein>
    <submittedName>
        <fullName evidence="2">Uncharacterized protein</fullName>
    </submittedName>
</protein>
<dbReference type="Proteomes" id="UP000828390">
    <property type="component" value="Unassembled WGS sequence"/>
</dbReference>
<proteinExistence type="predicted"/>
<accession>A0A9D4IVR8</accession>
<evidence type="ECO:0000313" key="3">
    <source>
        <dbReference type="Proteomes" id="UP000828390"/>
    </source>
</evidence>